<dbReference type="EnsemblMetazoa" id="XM_019912743.1">
    <property type="protein sequence ID" value="XP_019768302.1"/>
    <property type="gene ID" value="LOC109543171"/>
</dbReference>
<feature type="compositionally biased region" description="Basic and acidic residues" evidence="6">
    <location>
        <begin position="1552"/>
        <end position="1567"/>
    </location>
</feature>
<dbReference type="SMART" id="SM00297">
    <property type="entry name" value="BROMO"/>
    <property type="match status" value="2"/>
</dbReference>
<feature type="repeat" description="WD" evidence="5">
    <location>
        <begin position="220"/>
        <end position="261"/>
    </location>
</feature>
<dbReference type="SUPFAM" id="SSF47370">
    <property type="entry name" value="Bromodomain"/>
    <property type="match status" value="2"/>
</dbReference>
<evidence type="ECO:0000256" key="3">
    <source>
        <dbReference type="ARBA" id="ARBA00023117"/>
    </source>
</evidence>
<feature type="region of interest" description="Disordered" evidence="6">
    <location>
        <begin position="721"/>
        <end position="756"/>
    </location>
</feature>
<feature type="domain" description="Bromo" evidence="7">
    <location>
        <begin position="1143"/>
        <end position="1213"/>
    </location>
</feature>
<feature type="region of interest" description="Disordered" evidence="6">
    <location>
        <begin position="1535"/>
        <end position="1580"/>
    </location>
</feature>
<feature type="compositionally biased region" description="Polar residues" evidence="6">
    <location>
        <begin position="848"/>
        <end position="858"/>
    </location>
</feature>
<evidence type="ECO:0000256" key="4">
    <source>
        <dbReference type="PROSITE-ProRule" id="PRU00035"/>
    </source>
</evidence>
<dbReference type="InterPro" id="IPR036427">
    <property type="entry name" value="Bromodomain-like_sf"/>
</dbReference>
<dbReference type="GeneID" id="109543171"/>
<dbReference type="GO" id="GO:0005634">
    <property type="term" value="C:nucleus"/>
    <property type="evidence" value="ECO:0007669"/>
    <property type="project" value="TreeGrafter"/>
</dbReference>
<feature type="repeat" description="WD" evidence="5">
    <location>
        <begin position="431"/>
        <end position="465"/>
    </location>
</feature>
<dbReference type="PRINTS" id="PR00503">
    <property type="entry name" value="BROMODOMAIN"/>
</dbReference>
<feature type="repeat" description="WD" evidence="5">
    <location>
        <begin position="466"/>
        <end position="508"/>
    </location>
</feature>
<dbReference type="PANTHER" id="PTHR16266:SF17">
    <property type="entry name" value="BRWD3"/>
    <property type="match status" value="1"/>
</dbReference>
<dbReference type="Proteomes" id="UP000019118">
    <property type="component" value="Unassembled WGS sequence"/>
</dbReference>
<dbReference type="InterPro" id="IPR052060">
    <property type="entry name" value="Bromo_WD_repeat"/>
</dbReference>
<dbReference type="PROSITE" id="PS00678">
    <property type="entry name" value="WD_REPEATS_1"/>
    <property type="match status" value="2"/>
</dbReference>
<sequence length="1803" mass="204841">MDSVKPSSNANSELDRSRLTSEVYFLIQRFLSNGPLKRTLQTLNEELHAHQILPKRLDWQGNEHNTTVDDMERQNPQIRPDFLYFLCSQASSALNPNTRLAPSFLSFHPNTKNENGVYSNHRQYFNNVSRYRGVSIQDAKAPFNIINSIRGNETGGPLSRSNIISPRIYKGMQMQRITIGHLSAVYCLLFDHSGKYVITGADDLLIKLWSSATGRLIAAFRGASSEITDIAVDPENHLLAAGSIDRILRVWDLQTGAPIAVLTGHTGMITSVNFCPTPCWGHKYLISTSTDGSIAFWIYNSEGVDNKVQFRNTPNLYQEKIRPGQAQMICSSFSPGGTFLATGSADHHVRVYYMKGDEGPQRILETEAHTDRVDSIQWAHSGLKFLSGSKDGTAVIWWFERQQWKNLYLDMSTKLASDKPGSEPDSKKIRVTMVAWDKSDASVVTAVSDYSLKIWSAANGQLIKILKGHVDEVYVLEPHPHDEDVILSAGHDGQLLIWDIQRGDILFKYLNTIEGQGYGAIFDAKWSPDGCSISASDSHGDIMTFGFGIGSPFYQQLPRELFFHTDYRPLVRDQNNWVLDEQTQVPPHLMPPPFLVDIDGNPYPPMLQRLVPGRENCNVDQLVPNIVIGNEGIQEVIQDVSQRVVVDSEDDDDVRGNAGGSIRTHRIRQSRGDWQTDHNIEWKKNLLVKPLSPSVLKRSNEIRKLIEVAEKKEYQRQLRTRPLMINTAGPSNPRKKVPRKRAPNGTRKRKQEVDMDIYDIGPLCPYASDESSFSDWTEEISEAKRRRSTRRNNNKYNRSETSSDSDDTTDDTDQTEEDSEGVSDQERTERKSRSTRENKAKIRHASPKPSTSRQQGSTRAAVPKNPVIPKQDPVPKTGQMAKLTAAEPSCSAVASTSQGPKLKVSEQYKLSEWLAETRPRKSPYYPQMHDEIVYFVQGHILYMEAVKQKNVYEPDIKELPWVKGMQLNGHEFCKVVGIRYEIKPPRLCCLKLALQDETGCLTGRSLTVRYHDMPDVLDFFVLKQCYLTAMSRDWQSGEKFRCMIDDNWWIGEVSCKLPANDPYPVSAFMCYEISWTNGEQERMSPWDMEPIDDSRLPEDDKAAIPVLEHELRSILYKPVSEDWPNCERDTVCKAIARGITQVMELAIAEPFLVPVDINVYPTYAMIVEYPIDLSTIKARFENNFYRRVSAAEFDIRYLATNAAKFNEQQSSIVKHAKILTELCLRIVKIGNNAIDIASIYHQLVDEYYSSHSDGEGEIDVSQPSTSRTFRYLPVRSWKSPDDWKIEARGLFELMWQTDDSVPFREPVNKNKYPTYYQVITDPMDLETVKDKLAKGEYKIPSDFCSDMRLIFQNSRTFNTNKRSRIYVMTVRLSAMFEEHVKKIVSNWRTAKKRQRRLTPTSDESDGNISDFTDSRVEIEKPDPVKVIFEETKNGSISESDSDNTPLEFLKAASRSNTATESDTTLDKMSSFAAVEEEELALEQDKRLNENGVNHFHNEPSTSSQSPLEDFDHNYSNQKLGHQGRKLLRINRNDTMSNMNSVNSSLTNSKSEQNNKNEIRHSSSKDSDSSDDNDDDYRPPVQLKRLDSYHSSNADSSEDENVAISTLSLKSQKVNASTGSDEESDSLNLLEVQSELRRNKAVSDDEEFRPDDSSDSSISSRPKRRRKNSSDYEFTAGSIKNNTRTKRQKRKPSFVVEEDEDTSSSNSSDSETSDDSVPLQRAAKRRQKTKKNEIFSTTDSEAGSPPRSRRKRRRLVARESLDSDDDNQGENEKPGFFGNVSSRGRVRKITERAAAFLKKDKKSG</sequence>
<dbReference type="InterPro" id="IPR057451">
    <property type="entry name" value="BRWD/PHIP_AD"/>
</dbReference>
<dbReference type="Pfam" id="PF25313">
    <property type="entry name" value="BRWD_AD"/>
    <property type="match status" value="1"/>
</dbReference>
<feature type="repeat" description="WD" evidence="5">
    <location>
        <begin position="366"/>
        <end position="397"/>
    </location>
</feature>
<dbReference type="FunFam" id="2.130.10.10:FF:000997">
    <property type="entry name" value="AGAP002030-PA-like protein"/>
    <property type="match status" value="1"/>
</dbReference>
<dbReference type="InterPro" id="IPR057452">
    <property type="entry name" value="BRWD/PHIP_N"/>
</dbReference>
<dbReference type="InterPro" id="IPR019775">
    <property type="entry name" value="WD40_repeat_CS"/>
</dbReference>
<dbReference type="PROSITE" id="PS50294">
    <property type="entry name" value="WD_REPEATS_REGION"/>
    <property type="match status" value="5"/>
</dbReference>
<dbReference type="InterPro" id="IPR001680">
    <property type="entry name" value="WD40_rpt"/>
</dbReference>
<dbReference type="PANTHER" id="PTHR16266">
    <property type="entry name" value="WD REPEAT DOMAIN 9"/>
    <property type="match status" value="1"/>
</dbReference>
<feature type="compositionally biased region" description="Basic residues" evidence="6">
    <location>
        <begin position="784"/>
        <end position="793"/>
    </location>
</feature>
<dbReference type="InterPro" id="IPR001487">
    <property type="entry name" value="Bromodomain"/>
</dbReference>
<feature type="compositionally biased region" description="Basic residues" evidence="6">
    <location>
        <begin position="1682"/>
        <end position="1691"/>
    </location>
</feature>
<keyword evidence="9" id="KW-1185">Reference proteome</keyword>
<dbReference type="Pfam" id="PF00439">
    <property type="entry name" value="Bromodomain"/>
    <property type="match status" value="2"/>
</dbReference>
<dbReference type="PROSITE" id="PS50014">
    <property type="entry name" value="BROMODOMAIN_2"/>
    <property type="match status" value="2"/>
</dbReference>
<accession>A0AAR5Q514</accession>
<feature type="region of interest" description="Disordered" evidence="6">
    <location>
        <begin position="1391"/>
        <end position="1410"/>
    </location>
</feature>
<keyword evidence="3 4" id="KW-0103">Bromodomain</keyword>
<dbReference type="Pfam" id="PF25437">
    <property type="entry name" value="BRWD1_N"/>
    <property type="match status" value="1"/>
</dbReference>
<reference evidence="8" key="2">
    <citation type="submission" date="2024-08" db="UniProtKB">
        <authorList>
            <consortium name="EnsemblMetazoa"/>
        </authorList>
    </citation>
    <scope>IDENTIFICATION</scope>
</reference>
<dbReference type="GO" id="GO:0007010">
    <property type="term" value="P:cytoskeleton organization"/>
    <property type="evidence" value="ECO:0007669"/>
    <property type="project" value="TreeGrafter"/>
</dbReference>
<feature type="compositionally biased region" description="Polar residues" evidence="6">
    <location>
        <begin position="1397"/>
        <end position="1410"/>
    </location>
</feature>
<evidence type="ECO:0000313" key="9">
    <source>
        <dbReference type="Proteomes" id="UP000019118"/>
    </source>
</evidence>
<proteinExistence type="predicted"/>
<dbReference type="FunFam" id="1.20.920.10:FF:000044">
    <property type="entry name" value="Bromodomain and WD repeat domain-containing 1"/>
    <property type="match status" value="1"/>
</dbReference>
<dbReference type="PROSITE" id="PS00633">
    <property type="entry name" value="BROMODOMAIN_1"/>
    <property type="match status" value="1"/>
</dbReference>
<feature type="compositionally biased region" description="Acidic residues" evidence="6">
    <location>
        <begin position="803"/>
        <end position="823"/>
    </location>
</feature>
<evidence type="ECO:0000256" key="1">
    <source>
        <dbReference type="ARBA" id="ARBA00022574"/>
    </source>
</evidence>
<dbReference type="InterPro" id="IPR015943">
    <property type="entry name" value="WD40/YVTN_repeat-like_dom_sf"/>
</dbReference>
<feature type="region of interest" description="Disordered" evidence="6">
    <location>
        <begin position="1636"/>
        <end position="1782"/>
    </location>
</feature>
<dbReference type="Gene3D" id="1.20.920.10">
    <property type="entry name" value="Bromodomain-like"/>
    <property type="match status" value="2"/>
</dbReference>
<dbReference type="SMART" id="SM00320">
    <property type="entry name" value="WD40"/>
    <property type="match status" value="8"/>
</dbReference>
<keyword evidence="2" id="KW-0677">Repeat</keyword>
<evidence type="ECO:0000259" key="7">
    <source>
        <dbReference type="PROSITE" id="PS50014"/>
    </source>
</evidence>
<protein>
    <recommendedName>
        <fullName evidence="7">Bromo domain-containing protein</fullName>
    </recommendedName>
</protein>
<dbReference type="Pfam" id="PF00400">
    <property type="entry name" value="WD40"/>
    <property type="match status" value="6"/>
</dbReference>
<dbReference type="KEGG" id="dpa:109543171"/>
<organism evidence="8 9">
    <name type="scientific">Dendroctonus ponderosae</name>
    <name type="common">Mountain pine beetle</name>
    <dbReference type="NCBI Taxonomy" id="77166"/>
    <lineage>
        <taxon>Eukaryota</taxon>
        <taxon>Metazoa</taxon>
        <taxon>Ecdysozoa</taxon>
        <taxon>Arthropoda</taxon>
        <taxon>Hexapoda</taxon>
        <taxon>Insecta</taxon>
        <taxon>Pterygota</taxon>
        <taxon>Neoptera</taxon>
        <taxon>Endopterygota</taxon>
        <taxon>Coleoptera</taxon>
        <taxon>Polyphaga</taxon>
        <taxon>Cucujiformia</taxon>
        <taxon>Curculionidae</taxon>
        <taxon>Scolytinae</taxon>
        <taxon>Dendroctonus</taxon>
    </lineage>
</organism>
<dbReference type="GO" id="GO:0008360">
    <property type="term" value="P:regulation of cell shape"/>
    <property type="evidence" value="ECO:0007669"/>
    <property type="project" value="TreeGrafter"/>
</dbReference>
<dbReference type="FunFam" id="1.20.920.10:FF:000066">
    <property type="entry name" value="Transcription initiation factor TFIID subunit 1"/>
    <property type="match status" value="1"/>
</dbReference>
<feature type="domain" description="Bromo" evidence="7">
    <location>
        <begin position="1295"/>
        <end position="1365"/>
    </location>
</feature>
<name>A0AAR5Q514_DENPD</name>
<dbReference type="PROSITE" id="PS50082">
    <property type="entry name" value="WD_REPEATS_2"/>
    <property type="match status" value="6"/>
</dbReference>
<dbReference type="CTD" id="254065"/>
<dbReference type="InterPro" id="IPR036322">
    <property type="entry name" value="WD40_repeat_dom_sf"/>
</dbReference>
<evidence type="ECO:0000256" key="6">
    <source>
        <dbReference type="SAM" id="MobiDB-lite"/>
    </source>
</evidence>
<dbReference type="SUPFAM" id="SSF50978">
    <property type="entry name" value="WD40 repeat-like"/>
    <property type="match status" value="1"/>
</dbReference>
<feature type="repeat" description="WD" evidence="5">
    <location>
        <begin position="178"/>
        <end position="219"/>
    </location>
</feature>
<feature type="compositionally biased region" description="Basic residues" evidence="6">
    <location>
        <begin position="733"/>
        <end position="750"/>
    </location>
</feature>
<evidence type="ECO:0000256" key="2">
    <source>
        <dbReference type="ARBA" id="ARBA00022737"/>
    </source>
</evidence>
<feature type="region of interest" description="Disordered" evidence="6">
    <location>
        <begin position="782"/>
        <end position="876"/>
    </location>
</feature>
<feature type="region of interest" description="Disordered" evidence="6">
    <location>
        <begin position="1491"/>
        <end position="1523"/>
    </location>
</feature>
<feature type="compositionally biased region" description="Basic and acidic residues" evidence="6">
    <location>
        <begin position="824"/>
        <end position="840"/>
    </location>
</feature>
<reference evidence="9" key="1">
    <citation type="journal article" date="2013" name="Genome Biol.">
        <title>Draft genome of the mountain pine beetle, Dendroctonus ponderosae Hopkins, a major forest pest.</title>
        <authorList>
            <person name="Keeling C.I."/>
            <person name="Yuen M.M."/>
            <person name="Liao N.Y."/>
            <person name="Docking T.R."/>
            <person name="Chan S.K."/>
            <person name="Taylor G.A."/>
            <person name="Palmquist D.L."/>
            <person name="Jackman S.D."/>
            <person name="Nguyen A."/>
            <person name="Li M."/>
            <person name="Henderson H."/>
            <person name="Janes J.K."/>
            <person name="Zhao Y."/>
            <person name="Pandoh P."/>
            <person name="Moore R."/>
            <person name="Sperling F.A."/>
            <person name="Huber D.P."/>
            <person name="Birol I."/>
            <person name="Jones S.J."/>
            <person name="Bohlmann J."/>
        </authorList>
    </citation>
    <scope>NUCLEOTIDE SEQUENCE</scope>
</reference>
<feature type="compositionally biased region" description="Polar residues" evidence="6">
    <location>
        <begin position="1535"/>
        <end position="1551"/>
    </location>
</feature>
<dbReference type="InterPro" id="IPR018359">
    <property type="entry name" value="Bromodomain_CS"/>
</dbReference>
<dbReference type="GO" id="GO:0006357">
    <property type="term" value="P:regulation of transcription by RNA polymerase II"/>
    <property type="evidence" value="ECO:0007669"/>
    <property type="project" value="TreeGrafter"/>
</dbReference>
<dbReference type="Gene3D" id="2.130.10.10">
    <property type="entry name" value="YVTN repeat-like/Quinoprotein amine dehydrogenase"/>
    <property type="match status" value="3"/>
</dbReference>
<dbReference type="CDD" id="cd05529">
    <property type="entry name" value="Bromo_WDR9_I_like"/>
    <property type="match status" value="1"/>
</dbReference>
<evidence type="ECO:0000256" key="5">
    <source>
        <dbReference type="PROSITE-ProRule" id="PRU00221"/>
    </source>
</evidence>
<evidence type="ECO:0000313" key="8">
    <source>
        <dbReference type="EnsemblMetazoa" id="XP_019768302.1"/>
    </source>
</evidence>
<dbReference type="CDD" id="cd00200">
    <property type="entry name" value="WD40"/>
    <property type="match status" value="1"/>
</dbReference>
<keyword evidence="1 5" id="KW-0853">WD repeat</keyword>
<feature type="repeat" description="WD" evidence="5">
    <location>
        <begin position="262"/>
        <end position="297"/>
    </location>
</feature>